<proteinExistence type="predicted"/>
<dbReference type="Proteomes" id="UP001279410">
    <property type="component" value="Unassembled WGS sequence"/>
</dbReference>
<sequence>MENIYVGWGLKYAGKGTAHLSPTTMAEYPSGLEITELLDPSLEEEQALRKKLGRAASCPEENEDTDEEE</sequence>
<evidence type="ECO:0000313" key="7">
    <source>
        <dbReference type="EMBL" id="GLD72950.1"/>
    </source>
</evidence>
<protein>
    <submittedName>
        <fullName evidence="7">Radial spoke head protein 6 homolog A</fullName>
    </submittedName>
</protein>
<dbReference type="EMBL" id="BRZM01001321">
    <property type="protein sequence ID" value="GLD72950.1"/>
    <property type="molecule type" value="Genomic_DNA"/>
</dbReference>
<name>A0AAD3NJR6_LATJO</name>
<evidence type="ECO:0000313" key="8">
    <source>
        <dbReference type="Proteomes" id="UP001279410"/>
    </source>
</evidence>
<dbReference type="InterPro" id="IPR006802">
    <property type="entry name" value="Radial_spoke"/>
</dbReference>
<reference evidence="7" key="1">
    <citation type="submission" date="2022-08" db="EMBL/GenBank/DDBJ databases">
        <title>Genome sequencing of akame (Lates japonicus).</title>
        <authorList>
            <person name="Hashiguchi Y."/>
            <person name="Takahashi H."/>
        </authorList>
    </citation>
    <scope>NUCLEOTIDE SEQUENCE</scope>
    <source>
        <strain evidence="7">Kochi</strain>
    </source>
</reference>
<comment type="caution">
    <text evidence="7">The sequence shown here is derived from an EMBL/GenBank/DDBJ whole genome shotgun (WGS) entry which is preliminary data.</text>
</comment>
<dbReference type="GO" id="GO:0060271">
    <property type="term" value="P:cilium assembly"/>
    <property type="evidence" value="ECO:0007669"/>
    <property type="project" value="InterPro"/>
</dbReference>
<evidence type="ECO:0000256" key="5">
    <source>
        <dbReference type="ARBA" id="ARBA00023273"/>
    </source>
</evidence>
<keyword evidence="2" id="KW-0963">Cytoplasm</keyword>
<feature type="region of interest" description="Disordered" evidence="6">
    <location>
        <begin position="48"/>
        <end position="69"/>
    </location>
</feature>
<organism evidence="7 8">
    <name type="scientific">Lates japonicus</name>
    <name type="common">Japanese lates</name>
    <dbReference type="NCBI Taxonomy" id="270547"/>
    <lineage>
        <taxon>Eukaryota</taxon>
        <taxon>Metazoa</taxon>
        <taxon>Chordata</taxon>
        <taxon>Craniata</taxon>
        <taxon>Vertebrata</taxon>
        <taxon>Euteleostomi</taxon>
        <taxon>Actinopterygii</taxon>
        <taxon>Neopterygii</taxon>
        <taxon>Teleostei</taxon>
        <taxon>Neoteleostei</taxon>
        <taxon>Acanthomorphata</taxon>
        <taxon>Carangaria</taxon>
        <taxon>Carangaria incertae sedis</taxon>
        <taxon>Centropomidae</taxon>
        <taxon>Lates</taxon>
    </lineage>
</organism>
<keyword evidence="3" id="KW-0969">Cilium</keyword>
<accession>A0AAD3NJR6</accession>
<comment type="subcellular location">
    <subcellularLocation>
        <location evidence="1">Cytoplasm</location>
        <location evidence="1">Cytoskeleton</location>
        <location evidence="1">Cilium axoneme</location>
    </subcellularLocation>
</comment>
<keyword evidence="4" id="KW-0206">Cytoskeleton</keyword>
<evidence type="ECO:0000256" key="3">
    <source>
        <dbReference type="ARBA" id="ARBA00023069"/>
    </source>
</evidence>
<dbReference type="Pfam" id="PF04712">
    <property type="entry name" value="Radial_spoke"/>
    <property type="match status" value="1"/>
</dbReference>
<dbReference type="GO" id="GO:0001534">
    <property type="term" value="C:radial spoke"/>
    <property type="evidence" value="ECO:0007669"/>
    <property type="project" value="InterPro"/>
</dbReference>
<evidence type="ECO:0000256" key="2">
    <source>
        <dbReference type="ARBA" id="ARBA00022490"/>
    </source>
</evidence>
<evidence type="ECO:0000256" key="6">
    <source>
        <dbReference type="SAM" id="MobiDB-lite"/>
    </source>
</evidence>
<keyword evidence="5" id="KW-0966">Cell projection</keyword>
<feature type="compositionally biased region" description="Acidic residues" evidence="6">
    <location>
        <begin position="60"/>
        <end position="69"/>
    </location>
</feature>
<evidence type="ECO:0000256" key="4">
    <source>
        <dbReference type="ARBA" id="ARBA00023212"/>
    </source>
</evidence>
<dbReference type="GO" id="GO:0060294">
    <property type="term" value="P:cilium movement involved in cell motility"/>
    <property type="evidence" value="ECO:0007669"/>
    <property type="project" value="InterPro"/>
</dbReference>
<evidence type="ECO:0000256" key="1">
    <source>
        <dbReference type="ARBA" id="ARBA00004430"/>
    </source>
</evidence>
<dbReference type="AlphaFoldDB" id="A0AAD3NJR6"/>
<keyword evidence="8" id="KW-1185">Reference proteome</keyword>
<gene>
    <name evidence="7" type="ORF">AKAME5_002427500</name>
</gene>